<feature type="region of interest" description="Disordered" evidence="1">
    <location>
        <begin position="517"/>
        <end position="632"/>
    </location>
</feature>
<dbReference type="SUPFAM" id="SSF56112">
    <property type="entry name" value="Protein kinase-like (PK-like)"/>
    <property type="match status" value="1"/>
</dbReference>
<evidence type="ECO:0008006" key="4">
    <source>
        <dbReference type="Google" id="ProtNLM"/>
    </source>
</evidence>
<evidence type="ECO:0000313" key="2">
    <source>
        <dbReference type="EMBL" id="KAK7024127.1"/>
    </source>
</evidence>
<feature type="compositionally biased region" description="Basic and acidic residues" evidence="1">
    <location>
        <begin position="529"/>
        <end position="540"/>
    </location>
</feature>
<keyword evidence="3" id="KW-1185">Reference proteome</keyword>
<dbReference type="EMBL" id="JAWWNJ010000035">
    <property type="protein sequence ID" value="KAK7024127.1"/>
    <property type="molecule type" value="Genomic_DNA"/>
</dbReference>
<feature type="region of interest" description="Disordered" evidence="1">
    <location>
        <begin position="337"/>
        <end position="384"/>
    </location>
</feature>
<dbReference type="Proteomes" id="UP001362999">
    <property type="component" value="Unassembled WGS sequence"/>
</dbReference>
<feature type="compositionally biased region" description="Basic and acidic residues" evidence="1">
    <location>
        <begin position="611"/>
        <end position="625"/>
    </location>
</feature>
<comment type="caution">
    <text evidence="2">The sequence shown here is derived from an EMBL/GenBank/DDBJ whole genome shotgun (WGS) entry which is preliminary data.</text>
</comment>
<feature type="compositionally biased region" description="Gly residues" evidence="1">
    <location>
        <begin position="570"/>
        <end position="610"/>
    </location>
</feature>
<evidence type="ECO:0000313" key="3">
    <source>
        <dbReference type="Proteomes" id="UP001362999"/>
    </source>
</evidence>
<proteinExistence type="predicted"/>
<protein>
    <recommendedName>
        <fullName evidence="4">Protein kinase domain-containing protein</fullName>
    </recommendedName>
</protein>
<accession>A0AAW0BGF1</accession>
<dbReference type="InterPro" id="IPR011009">
    <property type="entry name" value="Kinase-like_dom_sf"/>
</dbReference>
<feature type="region of interest" description="Disordered" evidence="1">
    <location>
        <begin position="695"/>
        <end position="750"/>
    </location>
</feature>
<evidence type="ECO:0000256" key="1">
    <source>
        <dbReference type="SAM" id="MobiDB-lite"/>
    </source>
</evidence>
<feature type="compositionally biased region" description="Low complexity" evidence="1">
    <location>
        <begin position="726"/>
        <end position="744"/>
    </location>
</feature>
<reference evidence="2 3" key="1">
    <citation type="journal article" date="2024" name="J Genomics">
        <title>Draft genome sequencing and assembly of Favolaschia claudopus CIRM-BRFM 2984 isolated from oak limbs.</title>
        <authorList>
            <person name="Navarro D."/>
            <person name="Drula E."/>
            <person name="Chaduli D."/>
            <person name="Cazenave R."/>
            <person name="Ahrendt S."/>
            <person name="Wang J."/>
            <person name="Lipzen A."/>
            <person name="Daum C."/>
            <person name="Barry K."/>
            <person name="Grigoriev I.V."/>
            <person name="Favel A."/>
            <person name="Rosso M.N."/>
            <person name="Martin F."/>
        </authorList>
    </citation>
    <scope>NUCLEOTIDE SEQUENCE [LARGE SCALE GENOMIC DNA]</scope>
    <source>
        <strain evidence="2 3">CIRM-BRFM 2984</strain>
    </source>
</reference>
<sequence>MEGGDIGAEEEILRQGHPALDRLYRILHVKTARLTHGHGHVRNVRNRKPIEYDLHLPHRLALGRLAFDPGMSLVLTDMLEANFKQRKSIMDNSLDVGFVANGIDCVINDIVHIEDRAAFSEDDVRMMHFSIHKASHIIATLALFDVAPDDIFNKHIKSVFRTSGASGANTIADLLVGCAPTNEHLAHQWEPLWSAINGVEPDSTVDLRHPAFQVLHTEEYKNIRAGPGAILGIYIIILCMQKQYLKKWWPTTECQGCEQYAKSHAATDAWLDDGGPDDGGLDDKGSTDLLQDLLDDEGLSEHFQKPRLYRDDEGPYTDEQLQNEILRLAKVLETYDKDHRIPSKNQSRTAKQPEMSGGKVPQNKAQTSRPKQKPKAPDAVDIEADREEAEDWEEWVKRGLGTYEQQLQAAVDKFKEESLKDLPLSEDLLKELDKNVKNGGYMLNQVRSHMVRYDLTAALISCFNISVRLLRFRQKETLIISNFLTSGDSPILHSTALTAFAYKDAVQRFQLHKNQGKPHWIENPFHGQPLRDPDWAGKGDNDDDDEDQGEKTPGNGNKDKIDPGSRGGRRGGGGGGSGSGRGNGGRGGPRGGGGGGSGSGRGNGSGGPRGGGERQKRKDERDKGYPNKHNLKGLHVSFRAPLYHLWSSGFNNFQRVGQTANPVAETGAGSPKCQGGGPGVLESLAIEATFNVHDRRVSSGSTGSTSSTASGSTDSTAASHLSLYKPPSSTHTSPSTTRSMPMQSRDSSPVQKLRLLPAAPGVTSLGTDASVIKYAGVVIEDRVANECAGGGIIWSGKLFPENGPGGENYFVPVVVKMATLDDEANNDDSASATLREEGSRYEVLAAGDRTITPKYFGTFESKIGTVALVLAHGGTVLDDFKDVEKHRAQALFDKAVQMHEAGITHNNLIPRNIVQHTDGELTIIDLHIAGANHQCTGQDRCSELVNFREQLGL</sequence>
<organism evidence="2 3">
    <name type="scientific">Favolaschia claudopus</name>
    <dbReference type="NCBI Taxonomy" id="2862362"/>
    <lineage>
        <taxon>Eukaryota</taxon>
        <taxon>Fungi</taxon>
        <taxon>Dikarya</taxon>
        <taxon>Basidiomycota</taxon>
        <taxon>Agaricomycotina</taxon>
        <taxon>Agaricomycetes</taxon>
        <taxon>Agaricomycetidae</taxon>
        <taxon>Agaricales</taxon>
        <taxon>Marasmiineae</taxon>
        <taxon>Mycenaceae</taxon>
        <taxon>Favolaschia</taxon>
    </lineage>
</organism>
<feature type="compositionally biased region" description="Low complexity" evidence="1">
    <location>
        <begin position="698"/>
        <end position="719"/>
    </location>
</feature>
<gene>
    <name evidence="2" type="ORF">R3P38DRAFT_2531117</name>
</gene>
<dbReference type="AlphaFoldDB" id="A0AAW0BGF1"/>
<name>A0AAW0BGF1_9AGAR</name>